<dbReference type="PANTHER" id="PTHR21064:SF6">
    <property type="entry name" value="AMINOGLYCOSIDE PHOSPHOTRANSFERASE DOMAIN-CONTAINING PROTEIN"/>
    <property type="match status" value="1"/>
</dbReference>
<gene>
    <name evidence="3" type="primary">thrB_1</name>
    <name evidence="3" type="ORF">Ani05nite_50920</name>
</gene>
<keyword evidence="3" id="KW-0418">Kinase</keyword>
<dbReference type="GO" id="GO:0019202">
    <property type="term" value="F:amino acid kinase activity"/>
    <property type="evidence" value="ECO:0007669"/>
    <property type="project" value="TreeGrafter"/>
</dbReference>
<keyword evidence="4" id="KW-1185">Reference proteome</keyword>
<dbReference type="Proteomes" id="UP000647172">
    <property type="component" value="Unassembled WGS sequence"/>
</dbReference>
<evidence type="ECO:0000313" key="4">
    <source>
        <dbReference type="Proteomes" id="UP000647172"/>
    </source>
</evidence>
<comment type="caution">
    <text evidence="3">The sequence shown here is derived from an EMBL/GenBank/DDBJ whole genome shotgun (WGS) entry which is preliminary data.</text>
</comment>
<dbReference type="Gene3D" id="3.30.200.20">
    <property type="entry name" value="Phosphorylase Kinase, domain 1"/>
    <property type="match status" value="1"/>
</dbReference>
<dbReference type="SUPFAM" id="SSF56112">
    <property type="entry name" value="Protein kinase-like (PK-like)"/>
    <property type="match status" value="1"/>
</dbReference>
<reference evidence="3" key="1">
    <citation type="submission" date="2021-01" db="EMBL/GenBank/DDBJ databases">
        <title>Whole genome shotgun sequence of Actinoplanes nipponensis NBRC 14063.</title>
        <authorList>
            <person name="Komaki H."/>
            <person name="Tamura T."/>
        </authorList>
    </citation>
    <scope>NUCLEOTIDE SEQUENCE</scope>
    <source>
        <strain evidence="3">NBRC 14063</strain>
    </source>
</reference>
<comment type="similarity">
    <text evidence="1">Belongs to the pseudomonas-type ThrB family.</text>
</comment>
<sequence length="341" mass="38025">MPDHTLAAPLAGCIAERFGLGRVLSCQQIPQGLMNPNWRMTTTTGSYAIKQLHDRPAETVRDVHQVLPRLAEHGIPVPLPRTTTQGDTVLGLNGQWYSASDWLPGTHLHGHDLTMTACAQLGELIGRLHDALASVLPEAPERLLDRPTGVGEARARLENYARAASSAGDNFDELARREIRQRHALLDRVADRQPPAGEIGPAGWTHGDLQPLNILIDPSTAQVSAILDWDRLETRGYAAEIVRTATIWFTDTGTGALDLDRIAAFIHGYRTRRSISDEQLLDASQRRWWHLLTGTWQLRLHYEQHDRGCDHLLFSDGRLLRWWLTRTEAVNTALTASTAPR</sequence>
<dbReference type="InterPro" id="IPR002575">
    <property type="entry name" value="Aminoglycoside_PTrfase"/>
</dbReference>
<evidence type="ECO:0000256" key="1">
    <source>
        <dbReference type="ARBA" id="ARBA00038240"/>
    </source>
</evidence>
<feature type="domain" description="Aminoglycoside phosphotransferase" evidence="2">
    <location>
        <begin position="26"/>
        <end position="271"/>
    </location>
</feature>
<dbReference type="AlphaFoldDB" id="A0A919MRF8"/>
<keyword evidence="3" id="KW-0808">Transferase</keyword>
<evidence type="ECO:0000313" key="3">
    <source>
        <dbReference type="EMBL" id="GIE51558.1"/>
    </source>
</evidence>
<dbReference type="PANTHER" id="PTHR21064">
    <property type="entry name" value="AMINOGLYCOSIDE PHOSPHOTRANSFERASE DOMAIN-CONTAINING PROTEIN-RELATED"/>
    <property type="match status" value="1"/>
</dbReference>
<evidence type="ECO:0000259" key="2">
    <source>
        <dbReference type="Pfam" id="PF01636"/>
    </source>
</evidence>
<accession>A0A919MRF8</accession>
<dbReference type="Gene3D" id="3.90.1200.10">
    <property type="match status" value="1"/>
</dbReference>
<dbReference type="InterPro" id="IPR050249">
    <property type="entry name" value="Pseudomonas-type_ThrB"/>
</dbReference>
<protein>
    <submittedName>
        <fullName evidence="3">Homoserine kinase</fullName>
    </submittedName>
</protein>
<dbReference type="EMBL" id="BOMQ01000060">
    <property type="protein sequence ID" value="GIE51558.1"/>
    <property type="molecule type" value="Genomic_DNA"/>
</dbReference>
<proteinExistence type="inferred from homology"/>
<dbReference type="InterPro" id="IPR011009">
    <property type="entry name" value="Kinase-like_dom_sf"/>
</dbReference>
<dbReference type="Pfam" id="PF01636">
    <property type="entry name" value="APH"/>
    <property type="match status" value="1"/>
</dbReference>
<name>A0A919MRF8_9ACTN</name>
<organism evidence="3 4">
    <name type="scientific">Actinoplanes nipponensis</name>
    <dbReference type="NCBI Taxonomy" id="135950"/>
    <lineage>
        <taxon>Bacteria</taxon>
        <taxon>Bacillati</taxon>
        <taxon>Actinomycetota</taxon>
        <taxon>Actinomycetes</taxon>
        <taxon>Micromonosporales</taxon>
        <taxon>Micromonosporaceae</taxon>
        <taxon>Actinoplanes</taxon>
    </lineage>
</organism>